<dbReference type="RefSeq" id="WP_060604583.1">
    <property type="nucleotide sequence ID" value="NZ_FQZC01000002.1"/>
</dbReference>
<dbReference type="Pfam" id="PF20123">
    <property type="entry name" value="DUF6513"/>
    <property type="match status" value="1"/>
</dbReference>
<reference evidence="2 3" key="1">
    <citation type="submission" date="2016-11" db="EMBL/GenBank/DDBJ databases">
        <authorList>
            <person name="Varghese N."/>
            <person name="Submissions S."/>
        </authorList>
    </citation>
    <scope>NUCLEOTIDE SEQUENCE [LARGE SCALE GENOMIC DNA]</scope>
    <source>
        <strain evidence="2 3">DSM 21988</strain>
    </source>
</reference>
<evidence type="ECO:0000259" key="1">
    <source>
        <dbReference type="PROSITE" id="PS50972"/>
    </source>
</evidence>
<dbReference type="Proteomes" id="UP000184290">
    <property type="component" value="Unassembled WGS sequence"/>
</dbReference>
<evidence type="ECO:0000313" key="3">
    <source>
        <dbReference type="Proteomes" id="UP000184290"/>
    </source>
</evidence>
<sequence length="480" mass="51615">MNGAPPPASPFTGQRLLFLTGRLALPRLERVLAEMGPTDFDFAIRDMGVKVAALLTGDIIRRRLELPVDADRIVLPGRCRADLESLEQHFGVAIIRGPDEVADLPQFLGRGRKAADLSKHDMRIFAEIVDASALSLPAIVERARAMASSGADVIDLGCLPDTPFPHLEDAIQALKAEGLAVSVDSADRGELARAARGGADYLLSLTEHTLDIALEGDCIPILVPAEPRDLGSLLRAVDAASDRGLSFIADPVLDPIHFGFTDSLARYHALRAARPDIDIMMGTGNLTELTEADTSGITALLLGVASELSVRNLLVVHVSAHTRRTIEEHDIARRIMHAARADNALPRGYSPALSQVHDLKPVANSAADIAEQAAAVRDRNYRIEVAEDGIHLFTRGQHAVHGDAFSFYPLLDVDGDPAHAFYLGAELQKAEIAYRLGKRFAQDEPLRFGIATPEDADEDRTRLAEAGHTLKAGRGGAGEA</sequence>
<gene>
    <name evidence="2" type="ORF">SAMN02745911_1714</name>
</gene>
<dbReference type="EMBL" id="FQZC01000002">
    <property type="protein sequence ID" value="SHJ11508.1"/>
    <property type="molecule type" value="Genomic_DNA"/>
</dbReference>
<keyword evidence="3" id="KW-1185">Reference proteome</keyword>
<accession>A0ABY1IFU5</accession>
<comment type="caution">
    <text evidence="2">The sequence shown here is derived from an EMBL/GenBank/DDBJ whole genome shotgun (WGS) entry which is preliminary data.</text>
</comment>
<dbReference type="SUPFAM" id="SSF51717">
    <property type="entry name" value="Dihydropteroate synthetase-like"/>
    <property type="match status" value="1"/>
</dbReference>
<name>A0ABY1IFU5_9HYPH</name>
<dbReference type="InterPro" id="IPR045406">
    <property type="entry name" value="DUF6513"/>
</dbReference>
<dbReference type="PROSITE" id="PS50972">
    <property type="entry name" value="PTERIN_BINDING"/>
    <property type="match status" value="1"/>
</dbReference>
<feature type="domain" description="Pterin-binding" evidence="1">
    <location>
        <begin position="105"/>
        <end position="368"/>
    </location>
</feature>
<dbReference type="InterPro" id="IPR011005">
    <property type="entry name" value="Dihydropteroate_synth-like_sf"/>
</dbReference>
<dbReference type="InterPro" id="IPR000489">
    <property type="entry name" value="Pterin-binding_dom"/>
</dbReference>
<organism evidence="2 3">
    <name type="scientific">Aureimonas altamirensis DSM 21988</name>
    <dbReference type="NCBI Taxonomy" id="1121026"/>
    <lineage>
        <taxon>Bacteria</taxon>
        <taxon>Pseudomonadati</taxon>
        <taxon>Pseudomonadota</taxon>
        <taxon>Alphaproteobacteria</taxon>
        <taxon>Hyphomicrobiales</taxon>
        <taxon>Aurantimonadaceae</taxon>
        <taxon>Aureimonas</taxon>
    </lineage>
</organism>
<evidence type="ECO:0000313" key="2">
    <source>
        <dbReference type="EMBL" id="SHJ11508.1"/>
    </source>
</evidence>
<proteinExistence type="predicted"/>
<protein>
    <submittedName>
        <fullName evidence="2">Dihydropteroate synthase-related protein</fullName>
    </submittedName>
</protein>